<name>A0A7I4EBA7_PHYPA</name>
<protein>
    <submittedName>
        <fullName evidence="3">Uncharacterized protein</fullName>
    </submittedName>
</protein>
<reference evidence="3 4" key="1">
    <citation type="journal article" date="2008" name="Science">
        <title>The Physcomitrella genome reveals evolutionary insights into the conquest of land by plants.</title>
        <authorList>
            <person name="Rensing S."/>
            <person name="Lang D."/>
            <person name="Zimmer A."/>
            <person name="Terry A."/>
            <person name="Salamov A."/>
            <person name="Shapiro H."/>
            <person name="Nishiyama T."/>
            <person name="Perroud P.-F."/>
            <person name="Lindquist E."/>
            <person name="Kamisugi Y."/>
            <person name="Tanahashi T."/>
            <person name="Sakakibara K."/>
            <person name="Fujita T."/>
            <person name="Oishi K."/>
            <person name="Shin-I T."/>
            <person name="Kuroki Y."/>
            <person name="Toyoda A."/>
            <person name="Suzuki Y."/>
            <person name="Hashimoto A."/>
            <person name="Yamaguchi K."/>
            <person name="Sugano A."/>
            <person name="Kohara Y."/>
            <person name="Fujiyama A."/>
            <person name="Anterola A."/>
            <person name="Aoki S."/>
            <person name="Ashton N."/>
            <person name="Barbazuk W.B."/>
            <person name="Barker E."/>
            <person name="Bennetzen J."/>
            <person name="Bezanilla M."/>
            <person name="Blankenship R."/>
            <person name="Cho S.H."/>
            <person name="Dutcher S."/>
            <person name="Estelle M."/>
            <person name="Fawcett J.A."/>
            <person name="Gundlach H."/>
            <person name="Hanada K."/>
            <person name="Heyl A."/>
            <person name="Hicks K.A."/>
            <person name="Hugh J."/>
            <person name="Lohr M."/>
            <person name="Mayer K."/>
            <person name="Melkozernov A."/>
            <person name="Murata T."/>
            <person name="Nelson D."/>
            <person name="Pils B."/>
            <person name="Prigge M."/>
            <person name="Reiss B."/>
            <person name="Renner T."/>
            <person name="Rombauts S."/>
            <person name="Rushton P."/>
            <person name="Sanderfoot A."/>
            <person name="Schween G."/>
            <person name="Shiu S.-H."/>
            <person name="Stueber K."/>
            <person name="Theodoulou F.L."/>
            <person name="Tu H."/>
            <person name="Van de Peer Y."/>
            <person name="Verrier P.J."/>
            <person name="Waters E."/>
            <person name="Wood A."/>
            <person name="Yang L."/>
            <person name="Cove D."/>
            <person name="Cuming A."/>
            <person name="Hasebe M."/>
            <person name="Lucas S."/>
            <person name="Mishler D.B."/>
            <person name="Reski R."/>
            <person name="Grigoriev I."/>
            <person name="Quatrano R.S."/>
            <person name="Boore J.L."/>
        </authorList>
    </citation>
    <scope>NUCLEOTIDE SEQUENCE [LARGE SCALE GENOMIC DNA]</scope>
    <source>
        <strain evidence="3 4">cv. Gransden 2004</strain>
    </source>
</reference>
<proteinExistence type="predicted"/>
<dbReference type="EMBL" id="ABEU02000007">
    <property type="status" value="NOT_ANNOTATED_CDS"/>
    <property type="molecule type" value="Genomic_DNA"/>
</dbReference>
<evidence type="ECO:0000256" key="2">
    <source>
        <dbReference type="SAM" id="MobiDB-lite"/>
    </source>
</evidence>
<feature type="coiled-coil region" evidence="1">
    <location>
        <begin position="330"/>
        <end position="357"/>
    </location>
</feature>
<feature type="compositionally biased region" description="Polar residues" evidence="2">
    <location>
        <begin position="473"/>
        <end position="482"/>
    </location>
</feature>
<feature type="region of interest" description="Disordered" evidence="2">
    <location>
        <begin position="424"/>
        <end position="446"/>
    </location>
</feature>
<feature type="coiled-coil region" evidence="1">
    <location>
        <begin position="203"/>
        <end position="230"/>
    </location>
</feature>
<evidence type="ECO:0000313" key="4">
    <source>
        <dbReference type="Proteomes" id="UP000006727"/>
    </source>
</evidence>
<feature type="region of interest" description="Disordered" evidence="2">
    <location>
        <begin position="464"/>
        <end position="487"/>
    </location>
</feature>
<dbReference type="Gramene" id="Pp3c7_22930V3.4">
    <property type="protein sequence ID" value="Pp3c7_22930V3.4"/>
    <property type="gene ID" value="Pp3c7_22930"/>
</dbReference>
<evidence type="ECO:0000256" key="1">
    <source>
        <dbReference type="SAM" id="Coils"/>
    </source>
</evidence>
<keyword evidence="4" id="KW-1185">Reference proteome</keyword>
<dbReference type="AlphaFoldDB" id="A0A7I4EBA7"/>
<dbReference type="Gramene" id="Pp3c7_22930V3.9">
    <property type="protein sequence ID" value="Pp3c7_22930V3.9"/>
    <property type="gene ID" value="Pp3c7_22930"/>
</dbReference>
<feature type="region of interest" description="Disordered" evidence="2">
    <location>
        <begin position="38"/>
        <end position="64"/>
    </location>
</feature>
<feature type="compositionally biased region" description="Polar residues" evidence="2">
    <location>
        <begin position="41"/>
        <end position="52"/>
    </location>
</feature>
<keyword evidence="1" id="KW-0175">Coiled coil</keyword>
<sequence>MKSMVGRSKIEAACGGEHDKVFVPRYESHTRRLPASKLHQTRSTIAPSICSHSHTRSIPRERAHEKSRATFLPTLPHSGLEGTWDKSQVHQSWLAPSVNGSYAPVIDDYQHPWMKMRNKVSDFQVALRAYEKAREDGDKETQALRVYLASVETAAAGLVSRVQDLENLLALSTAFRLGHDAEQLRGRATTEALKEAQKQTIIAAQAIATAREATMELDKLKRETNALSMAQVAEIEHLNKEAAECRMLYEARDNQIQEFHEQFAKIQRQLEQQSATIESSQRSFQMETIASQKRYEEAKFAFIEKAGQCDELIQALELSTAVGKAAEFKLQELIAEKKEITQKNELLEQKVKELQIQDYGAFVVGQYDQELRKVRTALGDEKAQLLDDLAQLRRSNESLTKDIKQDWLNKHRILRFWASDEQQDLRQQSPNASPSPKVVSKSLPSPSRGCNYFHDVEEGRLSIESSASASGSWHTEGSGTKDCNQDDAMRSHSSSVCCGKEIMPRSLHESDTNHGKCCGTRSQSLGLSEGLESSGADAGLAALTSKDFNLLAAAQQEIMKLKELFVTPSCGWSMEDK</sequence>
<dbReference type="EnsemblPlants" id="Pp3c7_22930V3.9">
    <property type="protein sequence ID" value="Pp3c7_22930V3.9"/>
    <property type="gene ID" value="Pp3c7_22930"/>
</dbReference>
<evidence type="ECO:0000313" key="3">
    <source>
        <dbReference type="EnsemblPlants" id="Pp3c7_22930V3.9"/>
    </source>
</evidence>
<reference evidence="3" key="3">
    <citation type="submission" date="2020-12" db="UniProtKB">
        <authorList>
            <consortium name="EnsemblPlants"/>
        </authorList>
    </citation>
    <scope>IDENTIFICATION</scope>
</reference>
<organism evidence="3 4">
    <name type="scientific">Physcomitrium patens</name>
    <name type="common">Spreading-leaved earth moss</name>
    <name type="synonym">Physcomitrella patens</name>
    <dbReference type="NCBI Taxonomy" id="3218"/>
    <lineage>
        <taxon>Eukaryota</taxon>
        <taxon>Viridiplantae</taxon>
        <taxon>Streptophyta</taxon>
        <taxon>Embryophyta</taxon>
        <taxon>Bryophyta</taxon>
        <taxon>Bryophytina</taxon>
        <taxon>Bryopsida</taxon>
        <taxon>Funariidae</taxon>
        <taxon>Funariales</taxon>
        <taxon>Funariaceae</taxon>
        <taxon>Physcomitrium</taxon>
    </lineage>
</organism>
<dbReference type="Proteomes" id="UP000006727">
    <property type="component" value="Chromosome 7"/>
</dbReference>
<reference evidence="3 4" key="2">
    <citation type="journal article" date="2018" name="Plant J.">
        <title>The Physcomitrella patens chromosome-scale assembly reveals moss genome structure and evolution.</title>
        <authorList>
            <person name="Lang D."/>
            <person name="Ullrich K.K."/>
            <person name="Murat F."/>
            <person name="Fuchs J."/>
            <person name="Jenkins J."/>
            <person name="Haas F.B."/>
            <person name="Piednoel M."/>
            <person name="Gundlach H."/>
            <person name="Van Bel M."/>
            <person name="Meyberg R."/>
            <person name="Vives C."/>
            <person name="Morata J."/>
            <person name="Symeonidi A."/>
            <person name="Hiss M."/>
            <person name="Muchero W."/>
            <person name="Kamisugi Y."/>
            <person name="Saleh O."/>
            <person name="Blanc G."/>
            <person name="Decker E.L."/>
            <person name="van Gessel N."/>
            <person name="Grimwood J."/>
            <person name="Hayes R.D."/>
            <person name="Graham S.W."/>
            <person name="Gunter L.E."/>
            <person name="McDaniel S.F."/>
            <person name="Hoernstein S.N.W."/>
            <person name="Larsson A."/>
            <person name="Li F.W."/>
            <person name="Perroud P.F."/>
            <person name="Phillips J."/>
            <person name="Ranjan P."/>
            <person name="Rokshar D.S."/>
            <person name="Rothfels C.J."/>
            <person name="Schneider L."/>
            <person name="Shu S."/>
            <person name="Stevenson D.W."/>
            <person name="Thummler F."/>
            <person name="Tillich M."/>
            <person name="Villarreal Aguilar J.C."/>
            <person name="Widiez T."/>
            <person name="Wong G.K."/>
            <person name="Wymore A."/>
            <person name="Zhang Y."/>
            <person name="Zimmer A.D."/>
            <person name="Quatrano R.S."/>
            <person name="Mayer K.F.X."/>
            <person name="Goodstein D."/>
            <person name="Casacuberta J.M."/>
            <person name="Vandepoele K."/>
            <person name="Reski R."/>
            <person name="Cuming A.C."/>
            <person name="Tuskan G.A."/>
            <person name="Maumus F."/>
            <person name="Salse J."/>
            <person name="Schmutz J."/>
            <person name="Rensing S.A."/>
        </authorList>
    </citation>
    <scope>NUCLEOTIDE SEQUENCE [LARGE SCALE GENOMIC DNA]</scope>
    <source>
        <strain evidence="3 4">cv. Gransden 2004</strain>
    </source>
</reference>
<gene>
    <name evidence="3" type="primary">LOC112285059</name>
</gene>
<feature type="compositionally biased region" description="Low complexity" evidence="2">
    <location>
        <begin position="429"/>
        <end position="446"/>
    </location>
</feature>
<dbReference type="EnsemblPlants" id="Pp3c7_22930V3.4">
    <property type="protein sequence ID" value="Pp3c7_22930V3.4"/>
    <property type="gene ID" value="Pp3c7_22930"/>
</dbReference>
<accession>A0A7I4EBA7</accession>